<dbReference type="GO" id="GO:0006270">
    <property type="term" value="P:DNA replication initiation"/>
    <property type="evidence" value="ECO:0007669"/>
    <property type="project" value="TreeGrafter"/>
</dbReference>
<proteinExistence type="predicted"/>
<dbReference type="Proteomes" id="UP000747542">
    <property type="component" value="Unassembled WGS sequence"/>
</dbReference>
<feature type="compositionally biased region" description="Basic and acidic residues" evidence="1">
    <location>
        <begin position="147"/>
        <end position="158"/>
    </location>
</feature>
<evidence type="ECO:0000256" key="1">
    <source>
        <dbReference type="SAM" id="MobiDB-lite"/>
    </source>
</evidence>
<dbReference type="PANTHER" id="PTHR13394:SF0">
    <property type="entry name" value="ORIGIN RECOGNITION COMPLEX SUBUNIT 6"/>
    <property type="match status" value="1"/>
</dbReference>
<feature type="compositionally biased region" description="Basic and acidic residues" evidence="1">
    <location>
        <begin position="167"/>
        <end position="176"/>
    </location>
</feature>
<keyword evidence="4" id="KW-1185">Reference proteome</keyword>
<dbReference type="InterPro" id="IPR054113">
    <property type="entry name" value="ORC6_cyclin-like_2nd"/>
</dbReference>
<dbReference type="PANTHER" id="PTHR13394">
    <property type="entry name" value="ORIGIN RECOGNITION COMPLEX SUBUNIT 6"/>
    <property type="match status" value="1"/>
</dbReference>
<dbReference type="AlphaFoldDB" id="A0A8J5MQT4"/>
<dbReference type="Gene3D" id="1.10.472.10">
    <property type="entry name" value="Cyclin-like"/>
    <property type="match status" value="1"/>
</dbReference>
<feature type="domain" description="ORC6 second cyclin-like" evidence="2">
    <location>
        <begin position="73"/>
        <end position="123"/>
    </location>
</feature>
<gene>
    <name evidence="3" type="primary">Orc6-L</name>
    <name evidence="3" type="ORF">Hamer_G021659</name>
</gene>
<evidence type="ECO:0000313" key="4">
    <source>
        <dbReference type="Proteomes" id="UP000747542"/>
    </source>
</evidence>
<dbReference type="EMBL" id="JAHLQT010031456">
    <property type="protein sequence ID" value="KAG7160281.1"/>
    <property type="molecule type" value="Genomic_DNA"/>
</dbReference>
<organism evidence="3 4">
    <name type="scientific">Homarus americanus</name>
    <name type="common">American lobster</name>
    <dbReference type="NCBI Taxonomy" id="6706"/>
    <lineage>
        <taxon>Eukaryota</taxon>
        <taxon>Metazoa</taxon>
        <taxon>Ecdysozoa</taxon>
        <taxon>Arthropoda</taxon>
        <taxon>Crustacea</taxon>
        <taxon>Multicrustacea</taxon>
        <taxon>Malacostraca</taxon>
        <taxon>Eumalacostraca</taxon>
        <taxon>Eucarida</taxon>
        <taxon>Decapoda</taxon>
        <taxon>Pleocyemata</taxon>
        <taxon>Astacidea</taxon>
        <taxon>Nephropoidea</taxon>
        <taxon>Nephropidae</taxon>
        <taxon>Homarus</taxon>
    </lineage>
</organism>
<reference evidence="3" key="1">
    <citation type="journal article" date="2021" name="Sci. Adv.">
        <title>The American lobster genome reveals insights on longevity, neural, and immune adaptations.</title>
        <authorList>
            <person name="Polinski J.M."/>
            <person name="Zimin A.V."/>
            <person name="Clark K.F."/>
            <person name="Kohn A.B."/>
            <person name="Sadowski N."/>
            <person name="Timp W."/>
            <person name="Ptitsyn A."/>
            <person name="Khanna P."/>
            <person name="Romanova D.Y."/>
            <person name="Williams P."/>
            <person name="Greenwood S.J."/>
            <person name="Moroz L.L."/>
            <person name="Walt D.R."/>
            <person name="Bodnar A.G."/>
        </authorList>
    </citation>
    <scope>NUCLEOTIDE SEQUENCE</scope>
    <source>
        <strain evidence="3">GMGI-L3</strain>
    </source>
</reference>
<accession>A0A8J5MQT4</accession>
<name>A0A8J5MQT4_HOMAM</name>
<dbReference type="Pfam" id="PF21913">
    <property type="entry name" value="ORC6_2nd"/>
    <property type="match status" value="1"/>
</dbReference>
<evidence type="ECO:0000313" key="3">
    <source>
        <dbReference type="EMBL" id="KAG7160281.1"/>
    </source>
</evidence>
<protein>
    <submittedName>
        <fullName evidence="3">Origin recognition complex subunit 6-like</fullName>
    </submittedName>
</protein>
<sequence length="189" mass="20443">MEVAALHTLALKLGLTSTNTLRKAEELIRLLAVRGGSRLSLSMSGKAVICLEMAAALTGATVDKVSGYDDSTDGNKGDIDTSLPVYQTAAVVAACKVMNIKVDKRRLFESSCSKRAVYQKLVDVLSVKNNKKRTRTLLDMVEDNLRDCSPEKRSKGTEDGEEEEDGGGDKGTDFEDWKKKILEAAAAAE</sequence>
<feature type="region of interest" description="Disordered" evidence="1">
    <location>
        <begin position="147"/>
        <end position="176"/>
    </location>
</feature>
<comment type="caution">
    <text evidence="3">The sequence shown here is derived from an EMBL/GenBank/DDBJ whole genome shotgun (WGS) entry which is preliminary data.</text>
</comment>
<dbReference type="GO" id="GO:0005664">
    <property type="term" value="C:nuclear origin of replication recognition complex"/>
    <property type="evidence" value="ECO:0007669"/>
    <property type="project" value="InterPro"/>
</dbReference>
<dbReference type="InterPro" id="IPR020529">
    <property type="entry name" value="ORC6_met/pln"/>
</dbReference>
<evidence type="ECO:0000259" key="2">
    <source>
        <dbReference type="Pfam" id="PF21913"/>
    </source>
</evidence>